<feature type="domain" description="Trimeric autotransporter adhesin YadA-like head" evidence="4">
    <location>
        <begin position="1678"/>
        <end position="1704"/>
    </location>
</feature>
<dbReference type="SUPFAM" id="SSF101967">
    <property type="entry name" value="Adhesin YadA, collagen-binding domain"/>
    <property type="match status" value="4"/>
</dbReference>
<evidence type="ECO:0000259" key="6">
    <source>
        <dbReference type="Pfam" id="PF13018"/>
    </source>
</evidence>
<dbReference type="Proteomes" id="UP000051802">
    <property type="component" value="Unassembled WGS sequence"/>
</dbReference>
<dbReference type="STRING" id="676599.ARC20_13495"/>
<proteinExistence type="predicted"/>
<evidence type="ECO:0000259" key="4">
    <source>
        <dbReference type="Pfam" id="PF05658"/>
    </source>
</evidence>
<dbReference type="Pfam" id="PF13018">
    <property type="entry name" value="ESPR"/>
    <property type="match status" value="1"/>
</dbReference>
<gene>
    <name evidence="7" type="ORF">ARC20_13495</name>
</gene>
<keyword evidence="1" id="KW-0813">Transport</keyword>
<organism evidence="7 8">
    <name type="scientific">Stenotrophomonas panacihumi</name>
    <dbReference type="NCBI Taxonomy" id="676599"/>
    <lineage>
        <taxon>Bacteria</taxon>
        <taxon>Pseudomonadati</taxon>
        <taxon>Pseudomonadota</taxon>
        <taxon>Gammaproteobacteria</taxon>
        <taxon>Lysobacterales</taxon>
        <taxon>Lysobacteraceae</taxon>
        <taxon>Stenotrophomonas</taxon>
    </lineage>
</organism>
<dbReference type="Gene3D" id="3.30.1300.30">
    <property type="entry name" value="GSPII I/J protein-like"/>
    <property type="match status" value="1"/>
</dbReference>
<feature type="region of interest" description="Disordered" evidence="3">
    <location>
        <begin position="103"/>
        <end position="123"/>
    </location>
</feature>
<reference evidence="7 8" key="1">
    <citation type="submission" date="2015-10" db="EMBL/GenBank/DDBJ databases">
        <title>Genome sequencing and analysis of members of genus Stenotrophomonas.</title>
        <authorList>
            <person name="Patil P.P."/>
            <person name="Midha S."/>
            <person name="Patil P.B."/>
        </authorList>
    </citation>
    <scope>NUCLEOTIDE SEQUENCE [LARGE SCALE GENOMIC DNA]</scope>
    <source>
        <strain evidence="7 8">JCM 16536</strain>
    </source>
</reference>
<feature type="domain" description="Trimeric autotransporter adhesin YadA-like stalk" evidence="5">
    <location>
        <begin position="1942"/>
        <end position="1969"/>
    </location>
</feature>
<name>A0A0R0AGU5_9GAMM</name>
<dbReference type="InterPro" id="IPR024973">
    <property type="entry name" value="ESPR"/>
</dbReference>
<feature type="domain" description="Trimeric autotransporter adhesin YadA-like stalk" evidence="5">
    <location>
        <begin position="1388"/>
        <end position="1416"/>
    </location>
</feature>
<dbReference type="RefSeq" id="WP_057648024.1">
    <property type="nucleotide sequence ID" value="NZ_LLXU01000103.1"/>
</dbReference>
<protein>
    <recommendedName>
        <fullName evidence="9">Autotransporter domain-containing protein</fullName>
    </recommendedName>
</protein>
<evidence type="ECO:0008006" key="9">
    <source>
        <dbReference type="Google" id="ProtNLM"/>
    </source>
</evidence>
<dbReference type="InterPro" id="IPR008635">
    <property type="entry name" value="Coiled_stalk_dom"/>
</dbReference>
<feature type="domain" description="ESPR" evidence="6">
    <location>
        <begin position="1"/>
        <end position="39"/>
    </location>
</feature>
<dbReference type="GO" id="GO:0015031">
    <property type="term" value="P:protein transport"/>
    <property type="evidence" value="ECO:0007669"/>
    <property type="project" value="UniProtKB-KW"/>
</dbReference>
<evidence type="ECO:0000256" key="1">
    <source>
        <dbReference type="ARBA" id="ARBA00022448"/>
    </source>
</evidence>
<feature type="domain" description="Trimeric autotransporter adhesin YadA-like head" evidence="4">
    <location>
        <begin position="1706"/>
        <end position="1730"/>
    </location>
</feature>
<evidence type="ECO:0000259" key="5">
    <source>
        <dbReference type="Pfam" id="PF05662"/>
    </source>
</evidence>
<dbReference type="OrthoDB" id="1631723at2"/>
<feature type="domain" description="Trimeric autotransporter adhesin YadA-like stalk" evidence="5">
    <location>
        <begin position="1450"/>
        <end position="1488"/>
    </location>
</feature>
<dbReference type="InterPro" id="IPR045584">
    <property type="entry name" value="Pilin-like"/>
</dbReference>
<dbReference type="EMBL" id="LLXU01000103">
    <property type="protein sequence ID" value="KRG39875.1"/>
    <property type="molecule type" value="Genomic_DNA"/>
</dbReference>
<feature type="region of interest" description="Disordered" evidence="3">
    <location>
        <begin position="196"/>
        <end position="216"/>
    </location>
</feature>
<evidence type="ECO:0000256" key="3">
    <source>
        <dbReference type="SAM" id="MobiDB-lite"/>
    </source>
</evidence>
<dbReference type="InterPro" id="IPR008640">
    <property type="entry name" value="Adhesin_Head_dom"/>
</dbReference>
<accession>A0A0R0AGU5</accession>
<dbReference type="Gene3D" id="2.60.40.4050">
    <property type="match status" value="2"/>
</dbReference>
<sequence length="2061" mass="196712">MNRIYRLVWSHTLNAFVVVSELATSQGKKHSTTHDARRSWMAPPLLLTLGLLGSWAGTARAGDPRLDELLNIADKYTPSVSGGVDVQLAAQSPVRVRIDVGQAPAVSPGSTTSPSSSAAAPPRPAALAASLDIATLSGTLQGDASVRAQVAAVRAAADLGLTVTANDLPETLRARLGEPVAQGVANATQVAGRVGDKLAPRTSARVQSRSQPLAAGVSRSGQQLAAGDAGAALATAVATLVQSAQGTITDAPALGQALIDDKRHLLQGTGEVVTAVADKLLPGRENLLGPVKDTLATTVGLVEGGNGRLPTSLGEVVIGTTTTVNAGVRNLGGKLGQTLTGVTGSAALGNTVSGVTTQAGGGVQQIGGQLVAGNVPAVVGQANQTVQGVVGTTLGGLDSVLAGTTGGSVGLTAVGTQVNGVLTQVGTRVDGLLNGQLGTSQPVAQAVGGAVGDVVDTVGATTAQLLSTAPQQTVPVALNGVGQTVANLGQSLAATPALGNVLGHAGSGVQTTAQQLGSGNVGGALGSVATTAQTALQDVTTGLGQIGNGGANGVGTVLGGVVTQTGNVAEQVTGSLGSALSSAGGGTGAGAALGTTVTQVGTTVGQVTDTLGGALAGVGGGNGGAGNVGATLGNVVTQTGTVAEQVTGSLGSALGSAGGGTGAGAALGNTVTQVGTTVGQVTDTLGGALAGVGGGNGGAGNVGATLGNVVTQTGTVAEQVTGSLGSALGSAGGGTGAGAALGTTVTQVGTTVGQVTDTLGGALAGVGGGNGGAGNVGETLGNVVTQTGNVAEQVTGSLGSALSSAGGGTGAGAALGNTVTQVGTTVGQVTDTLGGALAGVGGGTGGAGDVGETLGNVVTQAGNVAEQVTGSLGSALSSAGGGTGAGAALGNTVTQVGTTVGQVTDTLGGALAGVGGGTGGAGNVGEVVTGVVSQVGGLLGGLTGGTGNGNGGAGNAVTGLLGGVTQTVGNVVGSVAGNVVNGVTSGVSPVVTGVGQTLGDTVGAVTGSTTLDDTVTGATGALAGGLAQTGSELQQGDLTGAVGSLGNTVGTVGSGVVTGVTNTVGGLTGSTSGTGGLGNTLGGVVGGIGSGLGNVVGGLTGATPAAAPTVPAQVGSPGLIIGTGGLTGSLSDLLGSTTTGLFGGDGYVRNGDLAVSNANFQQGYAVTNVLGIPVVNTTPVGTLLDAVGGAATGGNSHLTLLGGVTSDSYLYNINNGNPGGILGLVLPDGSPAWAAQCANLLGLATTDCWAVNAAQDYQVLIGDGAYSNGSKEVVIGTNARHELAAQDADVAFPGAGRDDPNNPTGVPTADYDARLGHSVVIGDDATGTANAQTLLGAGATSNKANTVALGYLSNADRGGQDNYMAYGLTTSRTSIGEVAVGSAGRERQITHVAAGSSATDAVNVEQLQGAINQINQVDIFAVTYDTDASGNPDYSRVTLGTVGSATATVIGNLAAGEVSLDSTEAINGAQLYALGQGTSLHLGGGSTVDANGVPTAPTYVINNIGNDGSVSIGTYDNVGSALEAISQSLGNIDIDAPDGLAVHYDADASGNALNHITLDGDGTGAPVGISNVADGTIALGSTDAVTGGQLFQTHEELAAFLGGTTAYDSTTNTWAAPQFAISSFDANGNVTVSTYNDVTSAFGAVDGSLTNLNNRVRNISVNSSPYLAVNSTGGAAAADGDEGVALGPDASASGDASLALGSGAVASATGSIALGSGSVANRANSVSVGSVGNERQIVNVAAGEVAQGSTDAVNGGQLYATNSTVANYFGGTTTYNSSTGTWTGPSFNITSVSTTGGTTSNTYNNVSSAFEAVDGSIVNINQRIDNIQDGAGSEYFSVNSTGAPAAATGAEAIAIGPQATATAANSVALGAGAVADRANAVSVGSAGNERQVINVADGTAATDAVNLRQLQASQAGTVRYDTVNNTTNYGSLTLGQGNTMTQVHNVANGTADNDAVNLGQLKSGMADAMDWSKNYTDSRIESLNNEASAGVASAMAMAGLPQPYEAGRSMASIAASTFNGESGIAVGLAGVTEGGRWIYKLSGSTNSRGEGGVSVGAGIQW</sequence>
<dbReference type="Gene3D" id="6.10.250.2030">
    <property type="match status" value="2"/>
</dbReference>
<dbReference type="GO" id="GO:0019867">
    <property type="term" value="C:outer membrane"/>
    <property type="evidence" value="ECO:0007669"/>
    <property type="project" value="InterPro"/>
</dbReference>
<dbReference type="Gene3D" id="2.150.10.10">
    <property type="entry name" value="Serralysin-like metalloprotease, C-terminal"/>
    <property type="match status" value="3"/>
</dbReference>
<feature type="domain" description="Trimeric autotransporter adhesin YadA-like stalk" evidence="5">
    <location>
        <begin position="1736"/>
        <end position="1779"/>
    </location>
</feature>
<feature type="domain" description="Trimeric autotransporter adhesin YadA-like stalk" evidence="5">
    <location>
        <begin position="1891"/>
        <end position="1928"/>
    </location>
</feature>
<evidence type="ECO:0000313" key="8">
    <source>
        <dbReference type="Proteomes" id="UP000051802"/>
    </source>
</evidence>
<comment type="caution">
    <text evidence="7">The sequence shown here is derived from an EMBL/GenBank/DDBJ whole genome shotgun (WGS) entry which is preliminary data.</text>
</comment>
<dbReference type="SUPFAM" id="SSF54523">
    <property type="entry name" value="Pili subunits"/>
    <property type="match status" value="1"/>
</dbReference>
<evidence type="ECO:0000256" key="2">
    <source>
        <dbReference type="ARBA" id="ARBA00022927"/>
    </source>
</evidence>
<dbReference type="Gene3D" id="6.10.250.2040">
    <property type="match status" value="1"/>
</dbReference>
<keyword evidence="8" id="KW-1185">Reference proteome</keyword>
<dbReference type="Pfam" id="PF05658">
    <property type="entry name" value="YadA_head"/>
    <property type="match status" value="3"/>
</dbReference>
<feature type="domain" description="Trimeric autotransporter adhesin YadA-like head" evidence="4">
    <location>
        <begin position="1847"/>
        <end position="1873"/>
    </location>
</feature>
<dbReference type="InterPro" id="IPR011049">
    <property type="entry name" value="Serralysin-like_metalloprot_C"/>
</dbReference>
<dbReference type="Pfam" id="PF05662">
    <property type="entry name" value="YadA_stalk"/>
    <property type="match status" value="6"/>
</dbReference>
<keyword evidence="2" id="KW-0653">Protein transport</keyword>
<dbReference type="Gene3D" id="1.20.5.170">
    <property type="match status" value="1"/>
</dbReference>
<feature type="domain" description="Trimeric autotransporter adhesin YadA-like stalk" evidence="5">
    <location>
        <begin position="1569"/>
        <end position="1603"/>
    </location>
</feature>
<evidence type="ECO:0000313" key="7">
    <source>
        <dbReference type="EMBL" id="KRG39875.1"/>
    </source>
</evidence>